<dbReference type="InterPro" id="IPR023214">
    <property type="entry name" value="HAD_sf"/>
</dbReference>
<dbReference type="SUPFAM" id="SSF56784">
    <property type="entry name" value="HAD-like"/>
    <property type="match status" value="1"/>
</dbReference>
<protein>
    <submittedName>
        <fullName evidence="3">Haloacid dehalogenase-like hydrolase domain-containing Sgpp</fullName>
    </submittedName>
</protein>
<dbReference type="Proteomes" id="UP000594638">
    <property type="component" value="Unassembled WGS sequence"/>
</dbReference>
<dbReference type="OrthoDB" id="40579at2759"/>
<proteinExistence type="predicted"/>
<dbReference type="AlphaFoldDB" id="A0A8S0RTV7"/>
<keyword evidence="1" id="KW-0479">Metal-binding</keyword>
<dbReference type="Gene3D" id="3.40.50.1000">
    <property type="entry name" value="HAD superfamily/HAD-like"/>
    <property type="match status" value="1"/>
</dbReference>
<dbReference type="InterPro" id="IPR006439">
    <property type="entry name" value="HAD-SF_hydro_IA"/>
</dbReference>
<dbReference type="InterPro" id="IPR036412">
    <property type="entry name" value="HAD-like_sf"/>
</dbReference>
<sequence>MNIAGRHNDDIASILFPHDYEKGVKLCDDREAMFRRLAKEQLKPVNGLYKLKKWIEDRGLKRAAVTNAPRPNAEQMISTLGLSDFFHTVVVGSDCEHAKPFPDPYLKALEILNISKDHTFVFEDSVTGIKAGVAAGMPVIGLTTGNPAHLLIEAKPSFLIKDYEDPKLWTALEELDRIGSVTKGAA</sequence>
<dbReference type="InterPro" id="IPR041492">
    <property type="entry name" value="HAD_2"/>
</dbReference>
<keyword evidence="3" id="KW-0378">Hydrolase</keyword>
<dbReference type="GO" id="GO:0046872">
    <property type="term" value="F:metal ion binding"/>
    <property type="evidence" value="ECO:0007669"/>
    <property type="project" value="UniProtKB-KW"/>
</dbReference>
<dbReference type="CDD" id="cd07505">
    <property type="entry name" value="HAD_BPGM-like"/>
    <property type="match status" value="1"/>
</dbReference>
<dbReference type="PANTHER" id="PTHR46193">
    <property type="entry name" value="6-PHOSPHOGLUCONATE PHOSPHATASE"/>
    <property type="match status" value="1"/>
</dbReference>
<dbReference type="NCBIfam" id="TIGR01509">
    <property type="entry name" value="HAD-SF-IA-v3"/>
    <property type="match status" value="1"/>
</dbReference>
<dbReference type="InterPro" id="IPR051600">
    <property type="entry name" value="Beta-PGM-like"/>
</dbReference>
<name>A0A8S0RTV7_OLEEU</name>
<evidence type="ECO:0000256" key="1">
    <source>
        <dbReference type="ARBA" id="ARBA00022723"/>
    </source>
</evidence>
<keyword evidence="4" id="KW-1185">Reference proteome</keyword>
<accession>A0A8S0RTV7</accession>
<dbReference type="Pfam" id="PF13419">
    <property type="entry name" value="HAD_2"/>
    <property type="match status" value="1"/>
</dbReference>
<reference evidence="3 4" key="1">
    <citation type="submission" date="2019-12" db="EMBL/GenBank/DDBJ databases">
        <authorList>
            <person name="Alioto T."/>
            <person name="Alioto T."/>
            <person name="Gomez Garrido J."/>
        </authorList>
    </citation>
    <scope>NUCLEOTIDE SEQUENCE [LARGE SCALE GENOMIC DNA]</scope>
</reference>
<dbReference type="EMBL" id="CACTIH010003706">
    <property type="protein sequence ID" value="CAA2982774.1"/>
    <property type="molecule type" value="Genomic_DNA"/>
</dbReference>
<evidence type="ECO:0000313" key="4">
    <source>
        <dbReference type="Proteomes" id="UP000594638"/>
    </source>
</evidence>
<gene>
    <name evidence="3" type="ORF">OLEA9_A082533</name>
</gene>
<dbReference type="PANTHER" id="PTHR46193:SF9">
    <property type="entry name" value="HALOACID DEHALOGENASE-LIKE HYDROLASE DOMAIN-CONTAINING PROTEIN SGPP"/>
    <property type="match status" value="1"/>
</dbReference>
<dbReference type="Gramene" id="OE9A082533T1">
    <property type="protein sequence ID" value="OE9A082533C1"/>
    <property type="gene ID" value="OE9A082533"/>
</dbReference>
<keyword evidence="2" id="KW-0460">Magnesium</keyword>
<evidence type="ECO:0000313" key="3">
    <source>
        <dbReference type="EMBL" id="CAA2982774.1"/>
    </source>
</evidence>
<organism evidence="3 4">
    <name type="scientific">Olea europaea subsp. europaea</name>
    <dbReference type="NCBI Taxonomy" id="158383"/>
    <lineage>
        <taxon>Eukaryota</taxon>
        <taxon>Viridiplantae</taxon>
        <taxon>Streptophyta</taxon>
        <taxon>Embryophyta</taxon>
        <taxon>Tracheophyta</taxon>
        <taxon>Spermatophyta</taxon>
        <taxon>Magnoliopsida</taxon>
        <taxon>eudicotyledons</taxon>
        <taxon>Gunneridae</taxon>
        <taxon>Pentapetalae</taxon>
        <taxon>asterids</taxon>
        <taxon>lamiids</taxon>
        <taxon>Lamiales</taxon>
        <taxon>Oleaceae</taxon>
        <taxon>Oleeae</taxon>
        <taxon>Olea</taxon>
    </lineage>
</organism>
<dbReference type="GO" id="GO:0016787">
    <property type="term" value="F:hydrolase activity"/>
    <property type="evidence" value="ECO:0007669"/>
    <property type="project" value="UniProtKB-KW"/>
</dbReference>
<comment type="caution">
    <text evidence="3">The sequence shown here is derived from an EMBL/GenBank/DDBJ whole genome shotgun (WGS) entry which is preliminary data.</text>
</comment>
<evidence type="ECO:0000256" key="2">
    <source>
        <dbReference type="ARBA" id="ARBA00022842"/>
    </source>
</evidence>